<evidence type="ECO:0000313" key="2">
    <source>
        <dbReference type="Proteomes" id="UP000028878"/>
    </source>
</evidence>
<dbReference type="AlphaFoldDB" id="A0A1L1PK32"/>
<gene>
    <name evidence="1" type="ORF">BN948_04710</name>
</gene>
<reference evidence="2" key="1">
    <citation type="submission" date="2014-02" db="EMBL/GenBank/DDBJ databases">
        <authorList>
            <person name="Gan H."/>
        </authorList>
    </citation>
    <scope>NUCLEOTIDE SEQUENCE [LARGE SCALE GENOMIC DNA]</scope>
    <source>
        <strain evidence="2">S1</strain>
    </source>
</reference>
<dbReference type="EMBL" id="CCAE010000073">
    <property type="protein sequence ID" value="CDN90268.1"/>
    <property type="molecule type" value="Genomic_DNA"/>
</dbReference>
<keyword evidence="2" id="KW-1185">Reference proteome</keyword>
<protein>
    <submittedName>
        <fullName evidence="1">Uncharacterized protein</fullName>
    </submittedName>
</protein>
<name>A0A1L1PK32_HYDIT</name>
<accession>A0A1L1PK32</accession>
<proteinExistence type="predicted"/>
<dbReference type="RefSeq" id="WP_009518206.1">
    <property type="nucleotide sequence ID" value="NZ_VCPF01000006.1"/>
</dbReference>
<reference evidence="2" key="2">
    <citation type="submission" date="2014-11" db="EMBL/GenBank/DDBJ databases">
        <title>Draft genome sequence of Hydrogenophaga intermedia S1.</title>
        <authorList>
            <person name="Gan H.M."/>
            <person name="Chew T.H."/>
            <person name="Stolz A."/>
        </authorList>
    </citation>
    <scope>NUCLEOTIDE SEQUENCE [LARGE SCALE GENOMIC DNA]</scope>
    <source>
        <strain evidence="2">S1</strain>
    </source>
</reference>
<dbReference type="Proteomes" id="UP000028878">
    <property type="component" value="Unassembled WGS sequence"/>
</dbReference>
<evidence type="ECO:0000313" key="1">
    <source>
        <dbReference type="EMBL" id="CDN90268.1"/>
    </source>
</evidence>
<sequence length="601" mass="68525">MNRCRFLSSRHVPVSRGLHTADPVPPSEPTEAPAVITRLLQEGVGASNIQDFIDALRLAPRQVHALRFTLLEDMPVAALAELLAVLDGLPHLASLEIEVSQLPSGRLSAVKRQLFAQSPVCVRLSLQVRRYLVRDADWQPEQDRWWRAFFEKVDWQDSWSHGTMGIHQTLVDPLERMAWGAFRHGECHLLQALKTVCPDVYLSFVNHFPSQREIHLLRRIGIAVWVHVDVKPIKRLGAACRLLRDRRVQVAKFHVVMCVDVDARATGRLLSALSKARYLRDLSISNWTATSVTWPRNGVLPLPFAHPLEHLRLNVHAFARQLPVAIACLQTWSSHALHLLMPRSGEWKVLGRDGCVSALRRTQRVILHFHEEKRSTAEVSSALQNQLNQWLEPGHETQTLHITFDSNESLSSGGWGDWVSSLSRPVRWPLKALSIELRVQWQLDDSRTLNWSLEDAWREDAWWEAFHSNGAKAFFSLELKLVDDVWHCMARNQWLSVRDAAHLAQVSRRTHRKADAARREAQLAELGRFMAKGQLTDDELTRYTRSRLRAAADLELINDLNRELEARQAGPAPMDQVNRLRARSAVPEVPATPSMLVRYKA</sequence>
<organism evidence="1 2">
    <name type="scientific">Hydrogenophaga intermedia</name>
    <dbReference type="NCBI Taxonomy" id="65786"/>
    <lineage>
        <taxon>Bacteria</taxon>
        <taxon>Pseudomonadati</taxon>
        <taxon>Pseudomonadota</taxon>
        <taxon>Betaproteobacteria</taxon>
        <taxon>Burkholderiales</taxon>
        <taxon>Comamonadaceae</taxon>
        <taxon>Hydrogenophaga</taxon>
    </lineage>
</organism>